<dbReference type="InterPro" id="IPR013154">
    <property type="entry name" value="ADH-like_N"/>
</dbReference>
<dbReference type="InterPro" id="IPR020843">
    <property type="entry name" value="ER"/>
</dbReference>
<gene>
    <name evidence="2" type="ORF">E2L03_07810</name>
</gene>
<keyword evidence="2" id="KW-0560">Oxidoreductase</keyword>
<dbReference type="PANTHER" id="PTHR43677">
    <property type="entry name" value="SHORT-CHAIN DEHYDROGENASE/REDUCTASE"/>
    <property type="match status" value="1"/>
</dbReference>
<dbReference type="Gene3D" id="3.40.50.720">
    <property type="entry name" value="NAD(P)-binding Rossmann-like Domain"/>
    <property type="match status" value="1"/>
</dbReference>
<comment type="caution">
    <text evidence="2">The sequence shown here is derived from an EMBL/GenBank/DDBJ whole genome shotgun (WGS) entry which is preliminary data.</text>
</comment>
<feature type="domain" description="Enoyl reductase (ER)" evidence="1">
    <location>
        <begin position="16"/>
        <end position="323"/>
    </location>
</feature>
<dbReference type="Pfam" id="PF00107">
    <property type="entry name" value="ADH_zinc_N"/>
    <property type="match status" value="1"/>
</dbReference>
<dbReference type="EC" id="1.3.1.95" evidence="2"/>
<protein>
    <submittedName>
        <fullName evidence="2">Acryloyl-CoA reductase</fullName>
        <ecNumber evidence="2">1.3.1.95</ecNumber>
    </submittedName>
</protein>
<dbReference type="AlphaFoldDB" id="A0A4Y7WLZ5"/>
<evidence type="ECO:0000313" key="3">
    <source>
        <dbReference type="Proteomes" id="UP000298210"/>
    </source>
</evidence>
<dbReference type="SUPFAM" id="SSF51735">
    <property type="entry name" value="NAD(P)-binding Rossmann-fold domains"/>
    <property type="match status" value="1"/>
</dbReference>
<sequence length="325" mass="34764">MTFNAFVLRKETLLAGQIEQWDLEELVEGNVLIKVAYSSVNYKDAMVVKQGNLAETSPLIPGIDLAGTVVHSKDKRFSEGQKVIATSYKIGTSHHGGYAEYARIPAEWVIPLPEGLTLKESMILGTAGLTAALSIIKLEQNGLEPAGGKVVVPGATGGVGSLSVELLAKRGYHVVAGTNKVEAHDWLKQLGASEIVTREELEESEKLSIRQGEWAGAIDAVGGKTTSYLLTTLKRGGSIASSGLTGGVEVETTVLPFIGRGINWLGIDSVTCPMKERAHAWYRLATDLKPSFLGETVNEITLTQLNDVLTNVVKGSVKGRTIVQL</sequence>
<dbReference type="Gene3D" id="3.90.180.10">
    <property type="entry name" value="Medium-chain alcohol dehydrogenases, catalytic domain"/>
    <property type="match status" value="1"/>
</dbReference>
<dbReference type="InterPro" id="IPR014188">
    <property type="entry name" value="Acrylyl-CoA_reductase_AcuI"/>
</dbReference>
<dbReference type="InterPro" id="IPR051397">
    <property type="entry name" value="Zn-ADH-like_protein"/>
</dbReference>
<dbReference type="Pfam" id="PF08240">
    <property type="entry name" value="ADH_N"/>
    <property type="match status" value="1"/>
</dbReference>
<proteinExistence type="predicted"/>
<dbReference type="Proteomes" id="UP000298210">
    <property type="component" value="Unassembled WGS sequence"/>
</dbReference>
<dbReference type="NCBIfam" id="TIGR02823">
    <property type="entry name" value="oxido_YhdH"/>
    <property type="match status" value="1"/>
</dbReference>
<dbReference type="PANTHER" id="PTHR43677:SF1">
    <property type="entry name" value="ACRYLYL-COA REDUCTASE ACUI-RELATED"/>
    <property type="match status" value="1"/>
</dbReference>
<dbReference type="GO" id="GO:0043958">
    <property type="term" value="F:acryloyl-CoA reductase (NADH) activity"/>
    <property type="evidence" value="ECO:0007669"/>
    <property type="project" value="UniProtKB-EC"/>
</dbReference>
<dbReference type="RefSeq" id="WP_134258869.1">
    <property type="nucleotide sequence ID" value="NZ_LDIM01000006.1"/>
</dbReference>
<dbReference type="InterPro" id="IPR036291">
    <property type="entry name" value="NAD(P)-bd_dom_sf"/>
</dbReference>
<evidence type="ECO:0000313" key="2">
    <source>
        <dbReference type="EMBL" id="TES49367.1"/>
    </source>
</evidence>
<dbReference type="InterPro" id="IPR013149">
    <property type="entry name" value="ADH-like_C"/>
</dbReference>
<dbReference type="SMART" id="SM00829">
    <property type="entry name" value="PKS_ER"/>
    <property type="match status" value="1"/>
</dbReference>
<organism evidence="2 3">
    <name type="scientific">Shouchella lehensis</name>
    <dbReference type="NCBI Taxonomy" id="300825"/>
    <lineage>
        <taxon>Bacteria</taxon>
        <taxon>Bacillati</taxon>
        <taxon>Bacillota</taxon>
        <taxon>Bacilli</taxon>
        <taxon>Bacillales</taxon>
        <taxon>Bacillaceae</taxon>
        <taxon>Shouchella</taxon>
    </lineage>
</organism>
<dbReference type="SUPFAM" id="SSF50129">
    <property type="entry name" value="GroES-like"/>
    <property type="match status" value="1"/>
</dbReference>
<reference evidence="2 3" key="1">
    <citation type="submission" date="2019-03" db="EMBL/GenBank/DDBJ databases">
        <authorList>
            <person name="Liu G."/>
        </authorList>
    </citation>
    <scope>NUCLEOTIDE SEQUENCE [LARGE SCALE GENOMIC DNA]</scope>
    <source>
        <strain evidence="2 3">DSM 19099</strain>
    </source>
</reference>
<dbReference type="EMBL" id="SNUX01000002">
    <property type="protein sequence ID" value="TES49367.1"/>
    <property type="molecule type" value="Genomic_DNA"/>
</dbReference>
<dbReference type="GO" id="GO:0043957">
    <property type="term" value="F:acryloyl-CoA reductase (NADPH) activity"/>
    <property type="evidence" value="ECO:0007669"/>
    <property type="project" value="TreeGrafter"/>
</dbReference>
<dbReference type="InterPro" id="IPR011032">
    <property type="entry name" value="GroES-like_sf"/>
</dbReference>
<evidence type="ECO:0000259" key="1">
    <source>
        <dbReference type="SMART" id="SM00829"/>
    </source>
</evidence>
<name>A0A4Y7WLZ5_9BACI</name>
<accession>A0A4Y7WLZ5</accession>